<dbReference type="Pfam" id="PF13086">
    <property type="entry name" value="AAA_11"/>
    <property type="match status" value="1"/>
</dbReference>
<dbReference type="InterPro" id="IPR027417">
    <property type="entry name" value="P-loop_NTPase"/>
</dbReference>
<organism evidence="4 5">
    <name type="scientific">Rhodotorula paludigena</name>
    <dbReference type="NCBI Taxonomy" id="86838"/>
    <lineage>
        <taxon>Eukaryota</taxon>
        <taxon>Fungi</taxon>
        <taxon>Dikarya</taxon>
        <taxon>Basidiomycota</taxon>
        <taxon>Pucciniomycotina</taxon>
        <taxon>Microbotryomycetes</taxon>
        <taxon>Sporidiobolales</taxon>
        <taxon>Sporidiobolaceae</taxon>
        <taxon>Rhodotorula</taxon>
    </lineage>
</organism>
<reference evidence="4 5" key="1">
    <citation type="submission" date="2021-12" db="EMBL/GenBank/DDBJ databases">
        <title>High titer production of polyol ester of fatty acids by Rhodotorula paludigena BS15 towards product separation-free biomass refinery.</title>
        <authorList>
            <person name="Mano J."/>
            <person name="Ono H."/>
            <person name="Tanaka T."/>
            <person name="Naito K."/>
            <person name="Sushida H."/>
            <person name="Ike M."/>
            <person name="Tokuyasu K."/>
            <person name="Kitaoka M."/>
        </authorList>
    </citation>
    <scope>NUCLEOTIDE SEQUENCE [LARGE SCALE GENOMIC DNA]</scope>
    <source>
        <strain evidence="4 5">BS15</strain>
    </source>
</reference>
<dbReference type="Gene3D" id="3.40.50.300">
    <property type="entry name" value="P-loop containing nucleotide triphosphate hydrolases"/>
    <property type="match status" value="2"/>
</dbReference>
<dbReference type="AlphaFoldDB" id="A0AAV5GB98"/>
<accession>A0AAV5GB98</accession>
<proteinExistence type="predicted"/>
<dbReference type="InterPro" id="IPR041677">
    <property type="entry name" value="DNA2/NAM7_AAA_11"/>
</dbReference>
<feature type="region of interest" description="Disordered" evidence="1">
    <location>
        <begin position="1"/>
        <end position="65"/>
    </location>
</feature>
<dbReference type="PANTHER" id="PTHR10887:SF322">
    <property type="entry name" value="HELICASE MOV-10"/>
    <property type="match status" value="1"/>
</dbReference>
<feature type="compositionally biased region" description="Basic and acidic residues" evidence="1">
    <location>
        <begin position="17"/>
        <end position="58"/>
    </location>
</feature>
<feature type="region of interest" description="Disordered" evidence="1">
    <location>
        <begin position="126"/>
        <end position="149"/>
    </location>
</feature>
<keyword evidence="5" id="KW-1185">Reference proteome</keyword>
<dbReference type="InterPro" id="IPR047187">
    <property type="entry name" value="SF1_C_Upf1"/>
</dbReference>
<gene>
    <name evidence="4" type="ORF">Rhopal_000527-T1</name>
</gene>
<feature type="region of interest" description="Disordered" evidence="1">
    <location>
        <begin position="912"/>
        <end position="943"/>
    </location>
</feature>
<dbReference type="Proteomes" id="UP001342314">
    <property type="component" value="Unassembled WGS sequence"/>
</dbReference>
<dbReference type="GO" id="GO:0005829">
    <property type="term" value="C:cytosol"/>
    <property type="evidence" value="ECO:0007669"/>
    <property type="project" value="TreeGrafter"/>
</dbReference>
<dbReference type="PANTHER" id="PTHR10887">
    <property type="entry name" value="DNA2/NAM7 HELICASE FAMILY"/>
    <property type="match status" value="1"/>
</dbReference>
<feature type="domain" description="DNA2/NAM7 helicase-like C-terminal" evidence="3">
    <location>
        <begin position="664"/>
        <end position="856"/>
    </location>
</feature>
<feature type="domain" description="DNA2/NAM7 helicase helicase" evidence="2">
    <location>
        <begin position="406"/>
        <end position="475"/>
    </location>
</feature>
<dbReference type="GO" id="GO:0004386">
    <property type="term" value="F:helicase activity"/>
    <property type="evidence" value="ECO:0007669"/>
    <property type="project" value="InterPro"/>
</dbReference>
<comment type="caution">
    <text evidence="4">The sequence shown here is derived from an EMBL/GenBank/DDBJ whole genome shotgun (WGS) entry which is preliminary data.</text>
</comment>
<dbReference type="CDD" id="cd18808">
    <property type="entry name" value="SF1_C_Upf1"/>
    <property type="match status" value="1"/>
</dbReference>
<protein>
    <recommendedName>
        <fullName evidence="6">RNA helicase</fullName>
    </recommendedName>
</protein>
<dbReference type="InterPro" id="IPR041679">
    <property type="entry name" value="DNA2/NAM7-like_C"/>
</dbReference>
<evidence type="ECO:0000259" key="3">
    <source>
        <dbReference type="Pfam" id="PF13087"/>
    </source>
</evidence>
<evidence type="ECO:0008006" key="6">
    <source>
        <dbReference type="Google" id="ProtNLM"/>
    </source>
</evidence>
<dbReference type="Pfam" id="PF13087">
    <property type="entry name" value="AAA_12"/>
    <property type="match status" value="1"/>
</dbReference>
<dbReference type="SUPFAM" id="SSF52540">
    <property type="entry name" value="P-loop containing nucleoside triphosphate hydrolases"/>
    <property type="match status" value="1"/>
</dbReference>
<feature type="compositionally biased region" description="Basic and acidic residues" evidence="1">
    <location>
        <begin position="932"/>
        <end position="943"/>
    </location>
</feature>
<evidence type="ECO:0000313" key="4">
    <source>
        <dbReference type="EMBL" id="GJN87573.1"/>
    </source>
</evidence>
<sequence>MARKKGVPQRPNGLSRSEYEQVRKAEQEAAVRQEQEDRRREAEAVARMRDEQARRAADARQAQEQLYRASTGSALPPHAHLVIAGALPVSIAALSHPLAPHATPSPTVPLGAAFTGPVMAAASAAPPPAVVAPPQTNSINPQQQPTGAPPGLSRFAELYVPLWLRRVNADRPQFVVPRTPAESFSIDYATAHNMMYPPQLVSHLDEIEKAHRSRLYKEHFARAQNSTNPALQQAALYAVPLRPVPRHPSDPPGPPLYILEARSIREGWPPIDLGDILNLRQLRPAYQAWQGLEFEASVAGINRAAGEVLLRCDSLYPYQEAMQFNVVWRVQDRVFNDWRRSTELADLYLNLDSPLLAAGKAKDARPTKRRRTALDSWLFPQSEDVSVHAAAPSQEDLDCEWVDSSLNEEQRNACRSILWAKQRCPLLLHGPPGTGKTKTLVEAVFQILRRHPNTHVLVCGASNPSTDTLAMRLRSLMPKDLFRLNSPSRPFAEVRGELLPFCHVENDRFALPTMSTLLSKRVICCTVLDASILLNARVTNHDLSTLEIFITGSIHPNDPPPLAKPHFGFLLVDEAAQATEADITCALNVVATDDSRCHRAHVTVCGDARQLGPHIVSEEARAADFDVSLLERLMGSSVYADHPYARRNRARNPDVRWDVRTTPFVDLVRNYRSAPEILWLPSTLFYHETLVPSAARSVQQTPLRSWSRLPNSGFPMLFQHVAGDDLEIDEGASFFNEAEVAQVRSLILALVRPPPDQAAHGTVAPKEISVISPFREQVWRIRLALRAVGLGEVDVGNVEALQGAENRVVIISTVRSKELRWLPIDRAQNRGLIHEPKRFNVAMTRAKELLVVVGNAETLTRDPYWLNFYRLCIRNKCYVGPPVSAAGANEAGHAVSKLEQLYHAGRSGAASPAAAGGAGSASNGNGATLEGKNGKKGEESREEQDRAFDILIGRLVSSTVNEDEEF</sequence>
<dbReference type="GO" id="GO:0035194">
    <property type="term" value="P:regulatory ncRNA-mediated post-transcriptional gene silencing"/>
    <property type="evidence" value="ECO:0007669"/>
    <property type="project" value="TreeGrafter"/>
</dbReference>
<feature type="compositionally biased region" description="Low complexity" evidence="1">
    <location>
        <begin position="912"/>
        <end position="927"/>
    </location>
</feature>
<feature type="compositionally biased region" description="Polar residues" evidence="1">
    <location>
        <begin position="135"/>
        <end position="146"/>
    </location>
</feature>
<dbReference type="InterPro" id="IPR045055">
    <property type="entry name" value="DNA2/NAM7-like"/>
</dbReference>
<evidence type="ECO:0000259" key="2">
    <source>
        <dbReference type="Pfam" id="PF13086"/>
    </source>
</evidence>
<name>A0AAV5GB98_9BASI</name>
<evidence type="ECO:0000313" key="5">
    <source>
        <dbReference type="Proteomes" id="UP001342314"/>
    </source>
</evidence>
<dbReference type="EMBL" id="BQKY01000001">
    <property type="protein sequence ID" value="GJN87573.1"/>
    <property type="molecule type" value="Genomic_DNA"/>
</dbReference>
<evidence type="ECO:0000256" key="1">
    <source>
        <dbReference type="SAM" id="MobiDB-lite"/>
    </source>
</evidence>